<dbReference type="EMBL" id="JARK01000122">
    <property type="protein sequence ID" value="EYC42635.1"/>
    <property type="molecule type" value="Genomic_DNA"/>
</dbReference>
<comment type="caution">
    <text evidence="1">The sequence shown here is derived from an EMBL/GenBank/DDBJ whole genome shotgun (WGS) entry which is preliminary data.</text>
</comment>
<keyword evidence="2" id="KW-1185">Reference proteome</keyword>
<reference evidence="2" key="1">
    <citation type="journal article" date="2015" name="Nat. Genet.">
        <title>The genome and transcriptome of the zoonotic hookworm Ancylostoma ceylanicum identify infection-specific gene families.</title>
        <authorList>
            <person name="Schwarz E.M."/>
            <person name="Hu Y."/>
            <person name="Antoshechkin I."/>
            <person name="Miller M.M."/>
            <person name="Sternberg P.W."/>
            <person name="Aroian R.V."/>
        </authorList>
    </citation>
    <scope>NUCLEOTIDE SEQUENCE</scope>
    <source>
        <strain evidence="2">HY135</strain>
    </source>
</reference>
<accession>A0A016WSL7</accession>
<evidence type="ECO:0000313" key="1">
    <source>
        <dbReference type="EMBL" id="EYC42635.1"/>
    </source>
</evidence>
<dbReference type="Proteomes" id="UP000024635">
    <property type="component" value="Unassembled WGS sequence"/>
</dbReference>
<gene>
    <name evidence="1" type="primary">Acey_s0522.g2878</name>
    <name evidence="1" type="ORF">Y032_0522g2878</name>
</gene>
<organism evidence="1 2">
    <name type="scientific">Ancylostoma ceylanicum</name>
    <dbReference type="NCBI Taxonomy" id="53326"/>
    <lineage>
        <taxon>Eukaryota</taxon>
        <taxon>Metazoa</taxon>
        <taxon>Ecdysozoa</taxon>
        <taxon>Nematoda</taxon>
        <taxon>Chromadorea</taxon>
        <taxon>Rhabditida</taxon>
        <taxon>Rhabditina</taxon>
        <taxon>Rhabditomorpha</taxon>
        <taxon>Strongyloidea</taxon>
        <taxon>Ancylostomatidae</taxon>
        <taxon>Ancylostomatinae</taxon>
        <taxon>Ancylostoma</taxon>
    </lineage>
</organism>
<sequence>MKLHTILVEKIDGLRVRHGCRIAAGPTRPSHLDALSASLRSSSLATDGAYSKPSRYSSLLDCEVLTNGRKVPAMVHEVPSYGAPVGLGGPQNYT</sequence>
<proteinExistence type="predicted"/>
<name>A0A016WSL7_9BILA</name>
<evidence type="ECO:0000313" key="2">
    <source>
        <dbReference type="Proteomes" id="UP000024635"/>
    </source>
</evidence>
<dbReference type="AlphaFoldDB" id="A0A016WSL7"/>
<protein>
    <submittedName>
        <fullName evidence="1">Uncharacterized protein</fullName>
    </submittedName>
</protein>